<dbReference type="EMBL" id="FUYA01000011">
    <property type="protein sequence ID" value="SKA81780.1"/>
    <property type="molecule type" value="Genomic_DNA"/>
</dbReference>
<dbReference type="SUPFAM" id="SSF81301">
    <property type="entry name" value="Nucleotidyltransferase"/>
    <property type="match status" value="1"/>
</dbReference>
<dbReference type="AlphaFoldDB" id="A0A1T4WWQ1"/>
<feature type="domain" description="Polymerase beta nucleotidyltransferase" evidence="1">
    <location>
        <begin position="7"/>
        <end position="97"/>
    </location>
</feature>
<dbReference type="Gene3D" id="3.30.460.10">
    <property type="entry name" value="Beta Polymerase, domain 2"/>
    <property type="match status" value="1"/>
</dbReference>
<accession>A0A1T4WWQ1</accession>
<dbReference type="PANTHER" id="PTHR43852">
    <property type="entry name" value="NUCLEOTIDYLTRANSFERASE"/>
    <property type="match status" value="1"/>
</dbReference>
<reference evidence="2 3" key="1">
    <citation type="submission" date="2017-02" db="EMBL/GenBank/DDBJ databases">
        <authorList>
            <person name="Peterson S.W."/>
        </authorList>
    </citation>
    <scope>NUCLEOTIDE SEQUENCE [LARGE SCALE GENOMIC DNA]</scope>
    <source>
        <strain evidence="2 3">DSM 18034</strain>
    </source>
</reference>
<dbReference type="RefSeq" id="WP_078686019.1">
    <property type="nucleotide sequence ID" value="NZ_FUYA01000011.1"/>
</dbReference>
<organism evidence="2 3">
    <name type="scientific">Desulfobaculum bizertense DSM 18034</name>
    <dbReference type="NCBI Taxonomy" id="1121442"/>
    <lineage>
        <taxon>Bacteria</taxon>
        <taxon>Pseudomonadati</taxon>
        <taxon>Thermodesulfobacteriota</taxon>
        <taxon>Desulfovibrionia</taxon>
        <taxon>Desulfovibrionales</taxon>
        <taxon>Desulfovibrionaceae</taxon>
        <taxon>Desulfobaculum</taxon>
    </lineage>
</organism>
<dbReference type="Pfam" id="PF18765">
    <property type="entry name" value="Polbeta"/>
    <property type="match status" value="1"/>
</dbReference>
<dbReference type="GO" id="GO:0016740">
    <property type="term" value="F:transferase activity"/>
    <property type="evidence" value="ECO:0007669"/>
    <property type="project" value="UniProtKB-KW"/>
</dbReference>
<dbReference type="Proteomes" id="UP000189733">
    <property type="component" value="Unassembled WGS sequence"/>
</dbReference>
<evidence type="ECO:0000313" key="2">
    <source>
        <dbReference type="EMBL" id="SKA81780.1"/>
    </source>
</evidence>
<evidence type="ECO:0000313" key="3">
    <source>
        <dbReference type="Proteomes" id="UP000189733"/>
    </source>
</evidence>
<protein>
    <submittedName>
        <fullName evidence="2">Nucleotidyltransferase domain-containing protein</fullName>
    </submittedName>
</protein>
<dbReference type="InterPro" id="IPR041633">
    <property type="entry name" value="Polbeta"/>
</dbReference>
<keyword evidence="3" id="KW-1185">Reference proteome</keyword>
<sequence length="132" mass="15066">MPNNINETIIATLNPHPEIQLAFVFGSANTGKMRQDSDVDIAVLAKSKLTINMRLTLREELSLALRREVDIVDLFTAYGTILKQILTKGTLILNRSQRAYADLINRMVYDQADMEPLRRRIIEKSLQRGFYG</sequence>
<proteinExistence type="predicted"/>
<evidence type="ECO:0000259" key="1">
    <source>
        <dbReference type="Pfam" id="PF18765"/>
    </source>
</evidence>
<dbReference type="InterPro" id="IPR043519">
    <property type="entry name" value="NT_sf"/>
</dbReference>
<dbReference type="InterPro" id="IPR052930">
    <property type="entry name" value="TA_antitoxin_MntA"/>
</dbReference>
<dbReference type="PANTHER" id="PTHR43852:SF2">
    <property type="entry name" value="PROTEIN ADENYLYLTRANSFERASE MNTA"/>
    <property type="match status" value="1"/>
</dbReference>
<dbReference type="CDD" id="cd05403">
    <property type="entry name" value="NT_KNTase_like"/>
    <property type="match status" value="1"/>
</dbReference>
<name>A0A1T4WWQ1_9BACT</name>
<dbReference type="OrthoDB" id="4750at2"/>
<keyword evidence="2" id="KW-0808">Transferase</keyword>
<dbReference type="NCBIfam" id="NF047752">
    <property type="entry name" value="MntA_antitoxin"/>
    <property type="match status" value="1"/>
</dbReference>
<gene>
    <name evidence="2" type="ORF">SAMN02745702_02757</name>
</gene>
<dbReference type="STRING" id="1121442.SAMN02745702_02757"/>